<dbReference type="EMBL" id="JAVXUP010000238">
    <property type="protein sequence ID" value="KAK3033314.1"/>
    <property type="molecule type" value="Genomic_DNA"/>
</dbReference>
<keyword evidence="3" id="KW-1185">Reference proteome</keyword>
<feature type="domain" description="Protein kinase" evidence="1">
    <location>
        <begin position="1"/>
        <end position="242"/>
    </location>
</feature>
<dbReference type="GO" id="GO:0004672">
    <property type="term" value="F:protein kinase activity"/>
    <property type="evidence" value="ECO:0007669"/>
    <property type="project" value="InterPro"/>
</dbReference>
<evidence type="ECO:0000313" key="2">
    <source>
        <dbReference type="EMBL" id="KAK3033314.1"/>
    </source>
</evidence>
<comment type="caution">
    <text evidence="2">The sequence shown here is derived from an EMBL/GenBank/DDBJ whole genome shotgun (WGS) entry which is preliminary data.</text>
</comment>
<proteinExistence type="predicted"/>
<feature type="non-terminal residue" evidence="2">
    <location>
        <position position="283"/>
    </location>
</feature>
<protein>
    <recommendedName>
        <fullName evidence="1">Protein kinase domain-containing protein</fullName>
    </recommendedName>
</protein>
<gene>
    <name evidence="2" type="ORF">RJ639_033782</name>
</gene>
<evidence type="ECO:0000259" key="1">
    <source>
        <dbReference type="PROSITE" id="PS50011"/>
    </source>
</evidence>
<accession>A0AA89B821</accession>
<dbReference type="AlphaFoldDB" id="A0AA89B821"/>
<dbReference type="Gene3D" id="1.10.510.10">
    <property type="entry name" value="Transferase(Phosphotransferase) domain 1"/>
    <property type="match status" value="1"/>
</dbReference>
<dbReference type="InterPro" id="IPR011009">
    <property type="entry name" value="Kinase-like_dom_sf"/>
</dbReference>
<dbReference type="Proteomes" id="UP001188597">
    <property type="component" value="Unassembled WGS sequence"/>
</dbReference>
<name>A0AA89B821_9ASTE</name>
<organism evidence="2 3">
    <name type="scientific">Escallonia herrerae</name>
    <dbReference type="NCBI Taxonomy" id="1293975"/>
    <lineage>
        <taxon>Eukaryota</taxon>
        <taxon>Viridiplantae</taxon>
        <taxon>Streptophyta</taxon>
        <taxon>Embryophyta</taxon>
        <taxon>Tracheophyta</taxon>
        <taxon>Spermatophyta</taxon>
        <taxon>Magnoliopsida</taxon>
        <taxon>eudicotyledons</taxon>
        <taxon>Gunneridae</taxon>
        <taxon>Pentapetalae</taxon>
        <taxon>asterids</taxon>
        <taxon>campanulids</taxon>
        <taxon>Escalloniales</taxon>
        <taxon>Escalloniaceae</taxon>
        <taxon>Escallonia</taxon>
    </lineage>
</organism>
<dbReference type="SUPFAM" id="SSF56112">
    <property type="entry name" value="Protein kinase-like (PK-like)"/>
    <property type="match status" value="1"/>
</dbReference>
<dbReference type="InterPro" id="IPR000719">
    <property type="entry name" value="Prot_kinase_dom"/>
</dbReference>
<evidence type="ECO:0000313" key="3">
    <source>
        <dbReference type="Proteomes" id="UP001188597"/>
    </source>
</evidence>
<dbReference type="PROSITE" id="PS50011">
    <property type="entry name" value="PROTEIN_KINASE_DOM"/>
    <property type="match status" value="1"/>
</dbReference>
<sequence length="283" mass="31002">DMAAIAFTDEDISNTTFDFDDNFAEGGLADIYKELDWPSTLKVIKQAAGAIGYINGNGIVIRDFKLNKILIDQGKNIKLIDFGSARFGDGYMARKNEYYSAPEIIKANSNNASMGAGVQPYMVGNPWAFASSNSAIISRIPRPWVAASSSSTPCPLVKRMKLDDITTILGSIDIIMGEEVQAINSFSRLESLRGVSGIIWMLVPIFTSVLISTHKRCQDPKFNHVISADDLFIFPRAELPSLNLMQYASKLLIPEYSVDLLSPLLSACTYTVVWKLEGGAAVL</sequence>
<dbReference type="Pfam" id="PF00069">
    <property type="entry name" value="Pkinase"/>
    <property type="match status" value="1"/>
</dbReference>
<reference evidence="2" key="1">
    <citation type="submission" date="2022-12" db="EMBL/GenBank/DDBJ databases">
        <title>Draft genome assemblies for two species of Escallonia (Escalloniales).</title>
        <authorList>
            <person name="Chanderbali A."/>
            <person name="Dervinis C."/>
            <person name="Anghel I."/>
            <person name="Soltis D."/>
            <person name="Soltis P."/>
            <person name="Zapata F."/>
        </authorList>
    </citation>
    <scope>NUCLEOTIDE SEQUENCE</scope>
    <source>
        <strain evidence="2">UCBG64.0493</strain>
        <tissue evidence="2">Leaf</tissue>
    </source>
</reference>
<dbReference type="GO" id="GO:0005524">
    <property type="term" value="F:ATP binding"/>
    <property type="evidence" value="ECO:0007669"/>
    <property type="project" value="InterPro"/>
</dbReference>